<dbReference type="RefSeq" id="WP_166277248.1">
    <property type="nucleotide sequence ID" value="NZ_JAANNP010000001.1"/>
</dbReference>
<evidence type="ECO:0000256" key="3">
    <source>
        <dbReference type="ARBA" id="ARBA00023163"/>
    </source>
</evidence>
<dbReference type="Proteomes" id="UP000800981">
    <property type="component" value="Unassembled WGS sequence"/>
</dbReference>
<dbReference type="Gene3D" id="1.10.357.10">
    <property type="entry name" value="Tetracycline Repressor, domain 2"/>
    <property type="match status" value="1"/>
</dbReference>
<dbReference type="InterPro" id="IPR001647">
    <property type="entry name" value="HTH_TetR"/>
</dbReference>
<dbReference type="InterPro" id="IPR009057">
    <property type="entry name" value="Homeodomain-like_sf"/>
</dbReference>
<accession>A0ABX0GP76</accession>
<evidence type="ECO:0000313" key="7">
    <source>
        <dbReference type="Proteomes" id="UP000800981"/>
    </source>
</evidence>
<keyword evidence="2 4" id="KW-0238">DNA-binding</keyword>
<dbReference type="PANTHER" id="PTHR30055">
    <property type="entry name" value="HTH-TYPE TRANSCRIPTIONAL REGULATOR RUTR"/>
    <property type="match status" value="1"/>
</dbReference>
<gene>
    <name evidence="6" type="ORF">G9H71_02455</name>
</gene>
<dbReference type="InterPro" id="IPR050109">
    <property type="entry name" value="HTH-type_TetR-like_transc_reg"/>
</dbReference>
<feature type="domain" description="HTH tetR-type" evidence="5">
    <location>
        <begin position="12"/>
        <end position="70"/>
    </location>
</feature>
<organism evidence="6 7">
    <name type="scientific">Motilibacter deserti</name>
    <dbReference type="NCBI Taxonomy" id="2714956"/>
    <lineage>
        <taxon>Bacteria</taxon>
        <taxon>Bacillati</taxon>
        <taxon>Actinomycetota</taxon>
        <taxon>Actinomycetes</taxon>
        <taxon>Motilibacterales</taxon>
        <taxon>Motilibacteraceae</taxon>
        <taxon>Motilibacter</taxon>
    </lineage>
</organism>
<keyword evidence="3" id="KW-0804">Transcription</keyword>
<dbReference type="PROSITE" id="PS50977">
    <property type="entry name" value="HTH_TETR_2"/>
    <property type="match status" value="1"/>
</dbReference>
<protein>
    <submittedName>
        <fullName evidence="6">TetR/AcrR family transcriptional regulator</fullName>
    </submittedName>
</protein>
<keyword evidence="1" id="KW-0805">Transcription regulation</keyword>
<evidence type="ECO:0000256" key="1">
    <source>
        <dbReference type="ARBA" id="ARBA00023015"/>
    </source>
</evidence>
<feature type="DNA-binding region" description="H-T-H motif" evidence="4">
    <location>
        <begin position="33"/>
        <end position="52"/>
    </location>
</feature>
<name>A0ABX0GP76_9ACTN</name>
<proteinExistence type="predicted"/>
<comment type="caution">
    <text evidence="6">The sequence shown here is derived from an EMBL/GenBank/DDBJ whole genome shotgun (WGS) entry which is preliminary data.</text>
</comment>
<reference evidence="6 7" key="1">
    <citation type="submission" date="2020-03" db="EMBL/GenBank/DDBJ databases">
        <title>Two novel Motilibacter sp.</title>
        <authorList>
            <person name="Liu S."/>
        </authorList>
    </citation>
    <scope>NUCLEOTIDE SEQUENCE [LARGE SCALE GENOMIC DNA]</scope>
    <source>
        <strain evidence="6 7">E257</strain>
    </source>
</reference>
<dbReference type="PANTHER" id="PTHR30055:SF234">
    <property type="entry name" value="HTH-TYPE TRANSCRIPTIONAL REGULATOR BETI"/>
    <property type="match status" value="1"/>
</dbReference>
<evidence type="ECO:0000256" key="2">
    <source>
        <dbReference type="ARBA" id="ARBA00023125"/>
    </source>
</evidence>
<evidence type="ECO:0000256" key="4">
    <source>
        <dbReference type="PROSITE-ProRule" id="PRU00335"/>
    </source>
</evidence>
<evidence type="ECO:0000313" key="6">
    <source>
        <dbReference type="EMBL" id="NHC12643.1"/>
    </source>
</evidence>
<evidence type="ECO:0000259" key="5">
    <source>
        <dbReference type="PROSITE" id="PS50977"/>
    </source>
</evidence>
<dbReference type="EMBL" id="JAANNP010000001">
    <property type="protein sequence ID" value="NHC12643.1"/>
    <property type="molecule type" value="Genomic_DNA"/>
</dbReference>
<sequence length="189" mass="20267">MTSSPPASGARSRTRQAILDAAIRVLGRRPNASLSEVATAAQVGRTTLHRYFASRQELLDAVSAEALAAVGSAFGRAGLTEGNGRDTLLRALRELLDLRDVLTLVFTGIFLDRPEWQEGTEPSGELVEVVRRGHVDGSISPELSALWVENLLWCLLYAADSYATVSGGSRHDALAMAVRSLDGALRPAR</sequence>
<dbReference type="SUPFAM" id="SSF46689">
    <property type="entry name" value="Homeodomain-like"/>
    <property type="match status" value="1"/>
</dbReference>
<keyword evidence="7" id="KW-1185">Reference proteome</keyword>
<dbReference type="Pfam" id="PF00440">
    <property type="entry name" value="TetR_N"/>
    <property type="match status" value="1"/>
</dbReference>